<name>A0A3P7EQU3_HYDTA</name>
<dbReference type="Pfam" id="PF04898">
    <property type="entry name" value="Glu_syn_central"/>
    <property type="match status" value="1"/>
</dbReference>
<dbReference type="GO" id="GO:0015930">
    <property type="term" value="F:glutamate synthase activity"/>
    <property type="evidence" value="ECO:0007669"/>
    <property type="project" value="InterPro"/>
</dbReference>
<reference evidence="4 5" key="1">
    <citation type="submission" date="2018-11" db="EMBL/GenBank/DDBJ databases">
        <authorList>
            <consortium name="Pathogen Informatics"/>
        </authorList>
    </citation>
    <scope>NUCLEOTIDE SEQUENCE [LARGE SCALE GENOMIC DNA]</scope>
</reference>
<dbReference type="InterPro" id="IPR051394">
    <property type="entry name" value="Glutamate_Synthase"/>
</dbReference>
<dbReference type="InterPro" id="IPR002932">
    <property type="entry name" value="Glu_synthdom"/>
</dbReference>
<keyword evidence="5" id="KW-1185">Reference proteome</keyword>
<evidence type="ECO:0000256" key="1">
    <source>
        <dbReference type="ARBA" id="ARBA00009716"/>
    </source>
</evidence>
<dbReference type="SUPFAM" id="SSF51395">
    <property type="entry name" value="FMN-linked oxidoreductases"/>
    <property type="match status" value="1"/>
</dbReference>
<dbReference type="AlphaFoldDB" id="A0A3P7EQU3"/>
<comment type="similarity">
    <text evidence="1">Belongs to the glutamate synthase family.</text>
</comment>
<dbReference type="Proteomes" id="UP000274429">
    <property type="component" value="Unassembled WGS sequence"/>
</dbReference>
<dbReference type="FunFam" id="3.20.20.70:FF:000314">
    <property type="entry name" value="Uncharacterized protein, isoform E"/>
    <property type="match status" value="1"/>
</dbReference>
<feature type="domain" description="Glutamate synthase" evidence="2">
    <location>
        <begin position="438"/>
        <end position="802"/>
    </location>
</feature>
<gene>
    <name evidence="4" type="ORF">TTAC_LOCUS2086</name>
</gene>
<dbReference type="InterPro" id="IPR013785">
    <property type="entry name" value="Aldolase_TIM"/>
</dbReference>
<dbReference type="PANTHER" id="PTHR43100">
    <property type="entry name" value="GLUTAMATE SYNTHASE [NADPH] SMALL CHAIN"/>
    <property type="match status" value="1"/>
</dbReference>
<dbReference type="Pfam" id="PF01645">
    <property type="entry name" value="Glu_synthase"/>
    <property type="match status" value="1"/>
</dbReference>
<evidence type="ECO:0000259" key="3">
    <source>
        <dbReference type="Pfam" id="PF04898"/>
    </source>
</evidence>
<evidence type="ECO:0000313" key="5">
    <source>
        <dbReference type="Proteomes" id="UP000274429"/>
    </source>
</evidence>
<feature type="domain" description="Glutamate synthase central-N" evidence="3">
    <location>
        <begin position="48"/>
        <end position="358"/>
    </location>
</feature>
<dbReference type="PANTHER" id="PTHR43100:SF1">
    <property type="entry name" value="GLUTAMATE SYNTHASE [NADPH] SMALL CHAIN"/>
    <property type="match status" value="1"/>
</dbReference>
<dbReference type="InterPro" id="IPR006982">
    <property type="entry name" value="Glu_synth_centr_N"/>
</dbReference>
<evidence type="ECO:0008006" key="6">
    <source>
        <dbReference type="Google" id="ProtNLM"/>
    </source>
</evidence>
<protein>
    <recommendedName>
        <fullName evidence="6">Glutamine amidotransferase type-2 domain-containing protein</fullName>
    </recommendedName>
</protein>
<dbReference type="OrthoDB" id="4327079at2759"/>
<sequence>MEQLHEARGPVDTEEAEKFSLHAGTETTVNNNGEAATYPQFLAHDPRLALFGFTPENLSMLLLPMLVNQKEALGSMGNDTPLACLSEHDPLIYEYFKQLFAQVTNPPIDPLRERIVMSLACPIGPEANVLEPSPLQAHRLWLSQPILSLNDILLFRRLQSPLPSSKMSTLRTSQVYTWRSRLLEASFTLYPGIRPMDLGGLMREALEALCVAAEKVVRDEGVSIIIISDRRLSKDTVPVPSLLALGAVHQHLLKVDLRMKVGLVVESGDAREVHHFCTLLSFGADAICPYMVFETLQRLRSEGMLTSSGVDVEKVSDEGFFKNYVKAVGSGILKVMAKMGISTLQSYKAAQIFEAVGLAQEVVDMCFTGTVSRIAGAGFDVLAEEVCSRHANAFGKLHAIYGASIESPLEVALDSVPGNSPFSRNTGLYHWRSGGERHMNDPVTIAKLQAASHNNNREIFRQFSESADEQARHCTLRGQFDFCFAEEPISVDLVEPATEIVKKFATGAMSLGSISPETHSTLAKVMNAIGGRSNTGEGGELPERYLNPSLCSSIKQVASARFGVNSSYLAHAEMLQIKMAQGAKPGEGGELPGYKVTAEIARLRHSVPGVGLISPPPHHDIYSIEDLAQLIYDLKAANPVAVVSVKLVSEVGVGVIASGVAKAHAAHIIVSGHDGGTGASSWTGIKNAGLPWELGIAETHQVLVNNHTRSKVVLQADGQIRTARDVVIAAILGADEFAMSTAPLIVLGCTMMRKCHLNTCPVGICTQDPVLRKKFAGLPEHLINYFFLLAEDVRRLLAQLGFTRLNDLTGRTELLRVGNILIG</sequence>
<proteinExistence type="inferred from homology"/>
<evidence type="ECO:0000259" key="2">
    <source>
        <dbReference type="Pfam" id="PF01645"/>
    </source>
</evidence>
<organism evidence="4 5">
    <name type="scientific">Hydatigena taeniaeformis</name>
    <name type="common">Feline tapeworm</name>
    <name type="synonym">Taenia taeniaeformis</name>
    <dbReference type="NCBI Taxonomy" id="6205"/>
    <lineage>
        <taxon>Eukaryota</taxon>
        <taxon>Metazoa</taxon>
        <taxon>Spiralia</taxon>
        <taxon>Lophotrochozoa</taxon>
        <taxon>Platyhelminthes</taxon>
        <taxon>Cestoda</taxon>
        <taxon>Eucestoda</taxon>
        <taxon>Cyclophyllidea</taxon>
        <taxon>Taeniidae</taxon>
        <taxon>Hydatigera</taxon>
    </lineage>
</organism>
<dbReference type="Gene3D" id="3.20.20.70">
    <property type="entry name" value="Aldolase class I"/>
    <property type="match status" value="2"/>
</dbReference>
<evidence type="ECO:0000313" key="4">
    <source>
        <dbReference type="EMBL" id="VDM18874.1"/>
    </source>
</evidence>
<dbReference type="EMBL" id="UYWX01000743">
    <property type="protein sequence ID" value="VDM18874.1"/>
    <property type="molecule type" value="Genomic_DNA"/>
</dbReference>
<dbReference type="FunFam" id="3.20.20.70:FF:000031">
    <property type="entry name" value="Glutamate synthase 1 [NADH]"/>
    <property type="match status" value="1"/>
</dbReference>
<dbReference type="CDD" id="cd02808">
    <property type="entry name" value="GltS_FMN"/>
    <property type="match status" value="1"/>
</dbReference>
<dbReference type="GO" id="GO:0006537">
    <property type="term" value="P:glutamate biosynthetic process"/>
    <property type="evidence" value="ECO:0007669"/>
    <property type="project" value="InterPro"/>
</dbReference>
<accession>A0A3P7EQU3</accession>